<dbReference type="Proteomes" id="UP000189055">
    <property type="component" value="Plasmid pAC1084_1"/>
</dbReference>
<evidence type="ECO:0000256" key="1">
    <source>
        <dbReference type="SAM" id="MobiDB-lite"/>
    </source>
</evidence>
<reference evidence="2 3" key="1">
    <citation type="submission" date="2016-03" db="EMBL/GenBank/DDBJ databases">
        <title>Acetic acid bacteria sequencing.</title>
        <authorList>
            <person name="Brandt J."/>
            <person name="Jakob F."/>
            <person name="Vogel R.F."/>
        </authorList>
    </citation>
    <scope>NUCLEOTIDE SEQUENCE [LARGE SCALE GENOMIC DNA]</scope>
    <source>
        <strain evidence="2 3">TMW2.1084</strain>
        <plasmid evidence="3">pac1084_1</plasmid>
    </source>
</reference>
<evidence type="ECO:0000313" key="3">
    <source>
        <dbReference type="Proteomes" id="UP000189055"/>
    </source>
</evidence>
<feature type="region of interest" description="Disordered" evidence="1">
    <location>
        <begin position="1"/>
        <end position="26"/>
    </location>
</feature>
<dbReference type="AlphaFoldDB" id="A0A1U9LIY6"/>
<proteinExistence type="predicted"/>
<geneLocation type="plasmid" evidence="3">
    <name>pac1084_1</name>
</geneLocation>
<name>A0A1U9LIY6_9PROT</name>
<protein>
    <submittedName>
        <fullName evidence="2">Uncharacterized protein</fullName>
    </submittedName>
</protein>
<gene>
    <name evidence="2" type="ORF">A0U91_14945</name>
</gene>
<sequence>MSETASTASKPRKDEEDLRFGAVSFDDPKDPTSGWMAIEGDEKAKRVDALHQMPSDVIFWTNIPYKEFFSGAGRTRSNLRHAEYLVCKPSEILAEWGFAENTSSATTPTLMAVMFARIAKLAFGIAVKCNPSLRMSTFFTGTTLINDVSSFLPEAEFAENEAVETCVADRGFVRLTVTGARGPKGSPTFKLRHPRLSYARNLLETMAPVGPFSFVDVEEISKKRSNVASWLCSQSKPFVAEIAVDDGLPDEATIYGFGNSTSKNKLIRNWVSTPELKELLTVYKKITVRNIWMGEKYQRLSDVLPEPVMKFVRAKISFGSWSAGIVAETIWRALCAPDSRRRVPGEQRPDTSWRGAWLIAHDKVASYRAAKYLYDRNHIAPMYGYGWLNCAVPPDVVDDLIRDGLACGVIPPMIDVPDNFMRAGDAYSWGGDPESKPLTDCILQKRQKLAWNTDEVRVLPPGPKRDELKAKIQSGLASGKI</sequence>
<organism evidence="2 3">
    <name type="scientific">Acetobacter persici</name>
    <dbReference type="NCBI Taxonomy" id="1076596"/>
    <lineage>
        <taxon>Bacteria</taxon>
        <taxon>Pseudomonadati</taxon>
        <taxon>Pseudomonadota</taxon>
        <taxon>Alphaproteobacteria</taxon>
        <taxon>Acetobacterales</taxon>
        <taxon>Acetobacteraceae</taxon>
        <taxon>Acetobacter</taxon>
    </lineage>
</organism>
<evidence type="ECO:0000313" key="2">
    <source>
        <dbReference type="EMBL" id="AQT06319.1"/>
    </source>
</evidence>
<dbReference type="KEGG" id="aper:A0U91_14945"/>
<accession>A0A1U9LIY6</accession>
<dbReference type="EMBL" id="CP014688">
    <property type="protein sequence ID" value="AQT06319.1"/>
    <property type="molecule type" value="Genomic_DNA"/>
</dbReference>
<dbReference type="RefSeq" id="WP_077931948.1">
    <property type="nucleotide sequence ID" value="NZ_CP014688.1"/>
</dbReference>
<keyword evidence="2" id="KW-0614">Plasmid</keyword>